<dbReference type="EMBL" id="JBHSPW010000007">
    <property type="protein sequence ID" value="MFC5894598.1"/>
    <property type="molecule type" value="Genomic_DNA"/>
</dbReference>
<proteinExistence type="predicted"/>
<feature type="signal peptide" evidence="2">
    <location>
        <begin position="1"/>
        <end position="18"/>
    </location>
</feature>
<name>A0ABW1FM77_9ACTN</name>
<evidence type="ECO:0000313" key="3">
    <source>
        <dbReference type="EMBL" id="MFC5894598.1"/>
    </source>
</evidence>
<comment type="caution">
    <text evidence="3">The sequence shown here is derived from an EMBL/GenBank/DDBJ whole genome shotgun (WGS) entry which is preliminary data.</text>
</comment>
<evidence type="ECO:0000313" key="4">
    <source>
        <dbReference type="Proteomes" id="UP001596241"/>
    </source>
</evidence>
<feature type="region of interest" description="Disordered" evidence="1">
    <location>
        <begin position="47"/>
        <end position="122"/>
    </location>
</feature>
<gene>
    <name evidence="3" type="ORF">ACFP3M_17430</name>
</gene>
<keyword evidence="2" id="KW-0732">Signal</keyword>
<reference evidence="4" key="1">
    <citation type="journal article" date="2019" name="Int. J. Syst. Evol. Microbiol.">
        <title>The Global Catalogue of Microorganisms (GCM) 10K type strain sequencing project: providing services to taxonomists for standard genome sequencing and annotation.</title>
        <authorList>
            <consortium name="The Broad Institute Genomics Platform"/>
            <consortium name="The Broad Institute Genome Sequencing Center for Infectious Disease"/>
            <person name="Wu L."/>
            <person name="Ma J."/>
        </authorList>
    </citation>
    <scope>NUCLEOTIDE SEQUENCE [LARGE SCALE GENOMIC DNA]</scope>
    <source>
        <strain evidence="4">CGMCC 1.15809</strain>
    </source>
</reference>
<protein>
    <recommendedName>
        <fullName evidence="5">Lipoprotein</fullName>
    </recommendedName>
</protein>
<organism evidence="3 4">
    <name type="scientific">Streptomyces ramulosus</name>
    <dbReference type="NCBI Taxonomy" id="47762"/>
    <lineage>
        <taxon>Bacteria</taxon>
        <taxon>Bacillati</taxon>
        <taxon>Actinomycetota</taxon>
        <taxon>Actinomycetes</taxon>
        <taxon>Kitasatosporales</taxon>
        <taxon>Streptomycetaceae</taxon>
        <taxon>Streptomyces</taxon>
    </lineage>
</organism>
<accession>A0ABW1FM77</accession>
<evidence type="ECO:0008006" key="5">
    <source>
        <dbReference type="Google" id="ProtNLM"/>
    </source>
</evidence>
<evidence type="ECO:0000256" key="1">
    <source>
        <dbReference type="SAM" id="MobiDB-lite"/>
    </source>
</evidence>
<dbReference type="RefSeq" id="WP_345088846.1">
    <property type="nucleotide sequence ID" value="NZ_BAAAWG010000015.1"/>
</dbReference>
<keyword evidence="4" id="KW-1185">Reference proteome</keyword>
<dbReference type="Proteomes" id="UP001596241">
    <property type="component" value="Unassembled WGS sequence"/>
</dbReference>
<sequence>MAGLFVVLAALVHLLGCAHGPAPEAGARVDSLTVSARWAVDAVAPAADTVHRSPGSETEHCPGADVPPRLQPEQSLAFPDGVPAEPGVLPSVAVPAGRPVPATAGTRAPPPRERSVLGVWRI</sequence>
<feature type="chain" id="PRO_5046753495" description="Lipoprotein" evidence="2">
    <location>
        <begin position="19"/>
        <end position="122"/>
    </location>
</feature>
<evidence type="ECO:0000256" key="2">
    <source>
        <dbReference type="SAM" id="SignalP"/>
    </source>
</evidence>